<dbReference type="PANTHER" id="PTHR44167:SF25">
    <property type="entry name" value="PROTEIN KINASE DOMAIN CONTAINING PROTEIN"/>
    <property type="match status" value="1"/>
</dbReference>
<dbReference type="GO" id="GO:0044773">
    <property type="term" value="P:mitotic DNA damage checkpoint signaling"/>
    <property type="evidence" value="ECO:0000318"/>
    <property type="project" value="GO_Central"/>
</dbReference>
<dbReference type="InterPro" id="IPR000719">
    <property type="entry name" value="Prot_kinase_dom"/>
</dbReference>
<dbReference type="CDD" id="cd00180">
    <property type="entry name" value="PKc"/>
    <property type="match status" value="1"/>
</dbReference>
<name>F0ZHN4_DICPU</name>
<evidence type="ECO:0000259" key="1">
    <source>
        <dbReference type="PROSITE" id="PS50011"/>
    </source>
</evidence>
<dbReference type="Gene3D" id="3.30.200.20">
    <property type="entry name" value="Phosphorylase Kinase, domain 1"/>
    <property type="match status" value="1"/>
</dbReference>
<sequence length="266" mass="30897">MDPLSMKEYLVLKHIKDEKQQIEKEPKIIDPSQISVSSELCGPGFFSQVSIGNYNGKKVACKCYQLKNFKSDMFYNEIANLKLLNPHQSVPEIYAILKLDSFYYIIMEWVNGTTLENYLNNNPNFLFSVLRKIVKALAYMHSIENKYRIKFVDFGISRNNDPKEQIQCKGKRGWIATELNGQTRADLNEKTDVYSFSVLLKEIFASNILWDSFLGIDWYKIYSKCSDTSQSQHVRVSQLRAHTLCFLIKNSNLIVLNSIEKFKLNK</sequence>
<feature type="domain" description="Protein kinase" evidence="1">
    <location>
        <begin position="35"/>
        <end position="266"/>
    </location>
</feature>
<dbReference type="PANTHER" id="PTHR44167">
    <property type="entry name" value="OVARIAN-SPECIFIC SERINE/THREONINE-PROTEIN KINASE LOK-RELATED"/>
    <property type="match status" value="1"/>
</dbReference>
<dbReference type="InterPro" id="IPR011009">
    <property type="entry name" value="Kinase-like_dom_sf"/>
</dbReference>
<dbReference type="Pfam" id="PF00069">
    <property type="entry name" value="Pkinase"/>
    <property type="match status" value="1"/>
</dbReference>
<dbReference type="PROSITE" id="PS50011">
    <property type="entry name" value="PROTEIN_KINASE_DOM"/>
    <property type="match status" value="1"/>
</dbReference>
<dbReference type="GeneID" id="10500426"/>
<proteinExistence type="predicted"/>
<organism evidence="2 3">
    <name type="scientific">Dictyostelium purpureum</name>
    <name type="common">Slime mold</name>
    <dbReference type="NCBI Taxonomy" id="5786"/>
    <lineage>
        <taxon>Eukaryota</taxon>
        <taxon>Amoebozoa</taxon>
        <taxon>Evosea</taxon>
        <taxon>Eumycetozoa</taxon>
        <taxon>Dictyostelia</taxon>
        <taxon>Dictyosteliales</taxon>
        <taxon>Dictyosteliaceae</taxon>
        <taxon>Dictyostelium</taxon>
    </lineage>
</organism>
<dbReference type="Gene3D" id="1.10.510.10">
    <property type="entry name" value="Transferase(Phosphotransferase) domain 1"/>
    <property type="match status" value="1"/>
</dbReference>
<protein>
    <recommendedName>
        <fullName evidence="1">Protein kinase domain-containing protein</fullName>
    </recommendedName>
</protein>
<dbReference type="GO" id="GO:0005524">
    <property type="term" value="F:ATP binding"/>
    <property type="evidence" value="ECO:0007669"/>
    <property type="project" value="InterPro"/>
</dbReference>
<dbReference type="eggNOG" id="KOG1187">
    <property type="taxonomic scope" value="Eukaryota"/>
</dbReference>
<dbReference type="VEuPathDB" id="AmoebaDB:DICPUDRAFT_77798"/>
<reference evidence="3" key="1">
    <citation type="journal article" date="2011" name="Genome Biol.">
        <title>Comparative genomics of the social amoebae Dictyostelium discoideum and Dictyostelium purpureum.</title>
        <authorList>
            <consortium name="US DOE Joint Genome Institute (JGI-PGF)"/>
            <person name="Sucgang R."/>
            <person name="Kuo A."/>
            <person name="Tian X."/>
            <person name="Salerno W."/>
            <person name="Parikh A."/>
            <person name="Feasley C.L."/>
            <person name="Dalin E."/>
            <person name="Tu H."/>
            <person name="Huang E."/>
            <person name="Barry K."/>
            <person name="Lindquist E."/>
            <person name="Shapiro H."/>
            <person name="Bruce D."/>
            <person name="Schmutz J."/>
            <person name="Salamov A."/>
            <person name="Fey P."/>
            <person name="Gaudet P."/>
            <person name="Anjard C."/>
            <person name="Babu M.M."/>
            <person name="Basu S."/>
            <person name="Bushmanova Y."/>
            <person name="van der Wel H."/>
            <person name="Katoh-Kurasawa M."/>
            <person name="Dinh C."/>
            <person name="Coutinho P.M."/>
            <person name="Saito T."/>
            <person name="Elias M."/>
            <person name="Schaap P."/>
            <person name="Kay R.R."/>
            <person name="Henrissat B."/>
            <person name="Eichinger L."/>
            <person name="Rivero F."/>
            <person name="Putnam N.H."/>
            <person name="West C.M."/>
            <person name="Loomis W.F."/>
            <person name="Chisholm R.L."/>
            <person name="Shaulsky G."/>
            <person name="Strassmann J.E."/>
            <person name="Queller D.C."/>
            <person name="Kuspa A."/>
            <person name="Grigoriev I.V."/>
        </authorList>
    </citation>
    <scope>NUCLEOTIDE SEQUENCE [LARGE SCALE GENOMIC DNA]</scope>
    <source>
        <strain evidence="3">QSDP1</strain>
    </source>
</reference>
<dbReference type="GO" id="GO:0004674">
    <property type="term" value="F:protein serine/threonine kinase activity"/>
    <property type="evidence" value="ECO:0000318"/>
    <property type="project" value="GO_Central"/>
</dbReference>
<dbReference type="KEGG" id="dpp:DICPUDRAFT_77798"/>
<gene>
    <name evidence="2" type="ORF">DICPUDRAFT_77798</name>
</gene>
<dbReference type="GO" id="GO:0005634">
    <property type="term" value="C:nucleus"/>
    <property type="evidence" value="ECO:0000318"/>
    <property type="project" value="GO_Central"/>
</dbReference>
<dbReference type="RefSeq" id="XP_003286934.1">
    <property type="nucleotide sequence ID" value="XM_003286886.1"/>
</dbReference>
<keyword evidence="3" id="KW-1185">Reference proteome</keyword>
<dbReference type="SUPFAM" id="SSF56112">
    <property type="entry name" value="Protein kinase-like (PK-like)"/>
    <property type="match status" value="1"/>
</dbReference>
<evidence type="ECO:0000313" key="3">
    <source>
        <dbReference type="Proteomes" id="UP000001064"/>
    </source>
</evidence>
<dbReference type="InParanoid" id="F0ZHN4"/>
<dbReference type="EMBL" id="GL871023">
    <property type="protein sequence ID" value="EGC36562.1"/>
    <property type="molecule type" value="Genomic_DNA"/>
</dbReference>
<accession>F0ZHN4</accession>
<dbReference type="AlphaFoldDB" id="F0ZHN4"/>
<evidence type="ECO:0000313" key="2">
    <source>
        <dbReference type="EMBL" id="EGC36562.1"/>
    </source>
</evidence>
<dbReference type="GO" id="GO:0005737">
    <property type="term" value="C:cytoplasm"/>
    <property type="evidence" value="ECO:0000318"/>
    <property type="project" value="GO_Central"/>
</dbReference>
<dbReference type="STRING" id="5786.F0ZHN4"/>
<dbReference type="Proteomes" id="UP000001064">
    <property type="component" value="Unassembled WGS sequence"/>
</dbReference>